<evidence type="ECO:0000313" key="1">
    <source>
        <dbReference type="EMBL" id="ACL44980.1"/>
    </source>
</evidence>
<dbReference type="AlphaFoldDB" id="B8HJM7"/>
<sequence>MGKTRERGAAKQAQPKPSYRHYDEWDWDFISNQA</sequence>
<name>B8HJM7_CYAP4</name>
<proteinExistence type="predicted"/>
<organism evidence="1">
    <name type="scientific">Cyanothece sp. (strain PCC 7425 / ATCC 29141)</name>
    <dbReference type="NCBI Taxonomy" id="395961"/>
    <lineage>
        <taxon>Bacteria</taxon>
        <taxon>Bacillati</taxon>
        <taxon>Cyanobacteriota</taxon>
        <taxon>Cyanophyceae</taxon>
        <taxon>Gomontiellales</taxon>
        <taxon>Cyanothecaceae</taxon>
        <taxon>Cyanothece</taxon>
    </lineage>
</organism>
<accession>B8HJM7</accession>
<dbReference type="KEGG" id="cyn:Cyan7425_2625"/>
<dbReference type="STRING" id="395961.Cyan7425_2625"/>
<protein>
    <submittedName>
        <fullName evidence="1">Uncharacterized protein</fullName>
    </submittedName>
</protein>
<gene>
    <name evidence="1" type="ordered locus">Cyan7425_2625</name>
</gene>
<dbReference type="EMBL" id="CP001344">
    <property type="protein sequence ID" value="ACL44980.1"/>
    <property type="molecule type" value="Genomic_DNA"/>
</dbReference>
<reference evidence="1" key="1">
    <citation type="submission" date="2009-01" db="EMBL/GenBank/DDBJ databases">
        <title>Complete sequence of chromosome Cyanothece sp. PCC 7425.</title>
        <authorList>
            <consortium name="US DOE Joint Genome Institute"/>
            <person name="Lucas S."/>
            <person name="Copeland A."/>
            <person name="Lapidus A."/>
            <person name="Glavina del Rio T."/>
            <person name="Dalin E."/>
            <person name="Tice H."/>
            <person name="Bruce D."/>
            <person name="Goodwin L."/>
            <person name="Pitluck S."/>
            <person name="Sims D."/>
            <person name="Meineke L."/>
            <person name="Brettin T."/>
            <person name="Detter J.C."/>
            <person name="Han C."/>
            <person name="Larimer F."/>
            <person name="Land M."/>
            <person name="Hauser L."/>
            <person name="Kyrpides N."/>
            <person name="Ovchinnikova G."/>
            <person name="Liberton M."/>
            <person name="Stoeckel J."/>
            <person name="Banerjee A."/>
            <person name="Singh A."/>
            <person name="Page L."/>
            <person name="Sato H."/>
            <person name="Zhao L."/>
            <person name="Sherman L."/>
            <person name="Pakrasi H."/>
            <person name="Richardson P."/>
        </authorList>
    </citation>
    <scope>NUCLEOTIDE SEQUENCE</scope>
    <source>
        <strain evidence="1">PCC 7425</strain>
    </source>
</reference>
<dbReference type="HOGENOM" id="CLU_3373327_0_0_3"/>